<dbReference type="PANTHER" id="PTHR33107:SF75">
    <property type="entry name" value="INHIBITOR, PUTATIVE-RELATED"/>
    <property type="match status" value="1"/>
</dbReference>
<feature type="chain" id="PRO_5042545444" evidence="1">
    <location>
        <begin position="23"/>
        <end position="194"/>
    </location>
</feature>
<gene>
    <name evidence="3" type="primary">LOC105140546</name>
</gene>
<name>A0AAJ6Y7U7_POPEU</name>
<keyword evidence="2" id="KW-1185">Reference proteome</keyword>
<dbReference type="SUPFAM" id="SSF50386">
    <property type="entry name" value="STI-like"/>
    <property type="match status" value="1"/>
</dbReference>
<evidence type="ECO:0000313" key="2">
    <source>
        <dbReference type="Proteomes" id="UP000694918"/>
    </source>
</evidence>
<dbReference type="GeneID" id="105140546"/>
<protein>
    <submittedName>
        <fullName evidence="3">Miraculin-like</fullName>
    </submittedName>
</protein>
<sequence>MLKLIGTLSCIWLLMAIISTMAQDQPPVLDTAGRPVRSGVEYYILPAATDIAGGLTLVARNGSCPSFVGQEPLTPVVSQGLPVVFSPYVAGETIVRESSSFIIEFSAASTCVSSTKWNLVARDPATSRRNIVIGRSGSYFMITKENNLYYLAFCPADTCNTCKFDCGTAGITIENGTRFLTLDGPVFPFRFRRA</sequence>
<feature type="signal peptide" evidence="1">
    <location>
        <begin position="1"/>
        <end position="22"/>
    </location>
</feature>
<dbReference type="RefSeq" id="XP_011045717.1">
    <property type="nucleotide sequence ID" value="XM_011047415.1"/>
</dbReference>
<organism evidence="2 3">
    <name type="scientific">Populus euphratica</name>
    <name type="common">Euphrates poplar</name>
    <dbReference type="NCBI Taxonomy" id="75702"/>
    <lineage>
        <taxon>Eukaryota</taxon>
        <taxon>Viridiplantae</taxon>
        <taxon>Streptophyta</taxon>
        <taxon>Embryophyta</taxon>
        <taxon>Tracheophyta</taxon>
        <taxon>Spermatophyta</taxon>
        <taxon>Magnoliopsida</taxon>
        <taxon>eudicotyledons</taxon>
        <taxon>Gunneridae</taxon>
        <taxon>Pentapetalae</taxon>
        <taxon>rosids</taxon>
        <taxon>fabids</taxon>
        <taxon>Malpighiales</taxon>
        <taxon>Salicaceae</taxon>
        <taxon>Saliceae</taxon>
        <taxon>Populus</taxon>
    </lineage>
</organism>
<dbReference type="AlphaFoldDB" id="A0AAJ6Y7U7"/>
<dbReference type="KEGG" id="peu:105140546"/>
<reference evidence="3" key="1">
    <citation type="submission" date="2025-08" db="UniProtKB">
        <authorList>
            <consortium name="RefSeq"/>
        </authorList>
    </citation>
    <scope>IDENTIFICATION</scope>
</reference>
<dbReference type="Gene3D" id="2.80.10.50">
    <property type="match status" value="1"/>
</dbReference>
<evidence type="ECO:0000313" key="3">
    <source>
        <dbReference type="RefSeq" id="XP_011045717.1"/>
    </source>
</evidence>
<keyword evidence="1" id="KW-0732">Signal</keyword>
<dbReference type="InterPro" id="IPR011065">
    <property type="entry name" value="Kunitz_inhibitor_STI-like_sf"/>
</dbReference>
<dbReference type="SMART" id="SM00452">
    <property type="entry name" value="STI"/>
    <property type="match status" value="1"/>
</dbReference>
<proteinExistence type="predicted"/>
<dbReference type="GO" id="GO:0004866">
    <property type="term" value="F:endopeptidase inhibitor activity"/>
    <property type="evidence" value="ECO:0007669"/>
    <property type="project" value="InterPro"/>
</dbReference>
<evidence type="ECO:0000256" key="1">
    <source>
        <dbReference type="SAM" id="SignalP"/>
    </source>
</evidence>
<dbReference type="Proteomes" id="UP000694918">
    <property type="component" value="Unplaced"/>
</dbReference>
<accession>A0AAJ6Y7U7</accession>
<dbReference type="InterPro" id="IPR002160">
    <property type="entry name" value="Prot_inh_Kunz-lg"/>
</dbReference>
<dbReference type="Pfam" id="PF00197">
    <property type="entry name" value="Kunitz_legume"/>
    <property type="match status" value="1"/>
</dbReference>
<dbReference type="PANTHER" id="PTHR33107">
    <property type="entry name" value="KUNITZ TRYPSIN INHIBITOR 2"/>
    <property type="match status" value="1"/>
</dbReference>
<dbReference type="CDD" id="cd23367">
    <property type="entry name" value="beta-trefoil_STI_KPI104-like"/>
    <property type="match status" value="1"/>
</dbReference>